<feature type="compositionally biased region" description="Basic and acidic residues" evidence="3">
    <location>
        <begin position="270"/>
        <end position="280"/>
    </location>
</feature>
<dbReference type="Proteomes" id="UP000694941">
    <property type="component" value="Unplaced"/>
</dbReference>
<reference evidence="6" key="1">
    <citation type="submission" date="2025-08" db="UniProtKB">
        <authorList>
            <consortium name="RefSeq"/>
        </authorList>
    </citation>
    <scope>IDENTIFICATION</scope>
    <source>
        <tissue evidence="6">Muscle</tissue>
    </source>
</reference>
<dbReference type="SUPFAM" id="SSF54928">
    <property type="entry name" value="RNA-binding domain, RBD"/>
    <property type="match status" value="1"/>
</dbReference>
<dbReference type="RefSeq" id="XP_013772437.1">
    <property type="nucleotide sequence ID" value="XM_013916983.2"/>
</dbReference>
<feature type="region of interest" description="Disordered" evidence="3">
    <location>
        <begin position="29"/>
        <end position="136"/>
    </location>
</feature>
<evidence type="ECO:0000256" key="3">
    <source>
        <dbReference type="SAM" id="MobiDB-lite"/>
    </source>
</evidence>
<keyword evidence="1 2" id="KW-0694">RNA-binding</keyword>
<evidence type="ECO:0000256" key="1">
    <source>
        <dbReference type="ARBA" id="ARBA00022884"/>
    </source>
</evidence>
<dbReference type="Gene3D" id="3.30.70.330">
    <property type="match status" value="1"/>
</dbReference>
<feature type="compositionally biased region" description="Basic and acidic residues" evidence="3">
    <location>
        <begin position="29"/>
        <end position="39"/>
    </location>
</feature>
<feature type="compositionally biased region" description="Basic residues" evidence="3">
    <location>
        <begin position="61"/>
        <end position="133"/>
    </location>
</feature>
<dbReference type="GeneID" id="106457551"/>
<dbReference type="InterPro" id="IPR012677">
    <property type="entry name" value="Nucleotide-bd_a/b_plait_sf"/>
</dbReference>
<dbReference type="SMART" id="SM00360">
    <property type="entry name" value="RRM"/>
    <property type="match status" value="1"/>
</dbReference>
<feature type="region of interest" description="Disordered" evidence="3">
    <location>
        <begin position="227"/>
        <end position="280"/>
    </location>
</feature>
<evidence type="ECO:0000256" key="2">
    <source>
        <dbReference type="PROSITE-ProRule" id="PRU00176"/>
    </source>
</evidence>
<evidence type="ECO:0000313" key="5">
    <source>
        <dbReference type="Proteomes" id="UP000694941"/>
    </source>
</evidence>
<dbReference type="PROSITE" id="PS50102">
    <property type="entry name" value="RRM"/>
    <property type="match status" value="1"/>
</dbReference>
<accession>A0ABM1B0S0</accession>
<name>A0ABM1B0S0_LIMPO</name>
<dbReference type="CDD" id="cd12363">
    <property type="entry name" value="RRM_TRA2"/>
    <property type="match status" value="1"/>
</dbReference>
<proteinExistence type="predicted"/>
<gene>
    <name evidence="6" type="primary">LOC106457551</name>
</gene>
<evidence type="ECO:0000313" key="6">
    <source>
        <dbReference type="RefSeq" id="XP_013772437.1"/>
    </source>
</evidence>
<keyword evidence="5" id="KW-1185">Reference proteome</keyword>
<protein>
    <submittedName>
        <fullName evidence="6">Transformer-2 protein homolog beta-like</fullName>
    </submittedName>
</protein>
<dbReference type="PANTHER" id="PTHR48034">
    <property type="entry name" value="TRANSFORMER-2 SEX-DETERMINING PROTEIN-RELATED"/>
    <property type="match status" value="1"/>
</dbReference>
<sequence>MIFVFSCKFKVVGYTFRFRQHFVRNVKDKMSCESDREGSDDQQENVSHNSREKSASSHGSSKQRVRKKSMSRSRTPHSHSRSRSYSKSRSRSRSRRHHRNKKSRSKSRTPKRRYSKSRRSHSKSPVSSRRRYLGSRENPEPCRCIGVFGLSLYTKERDLKEVFSKYGTVENIQIVYDRQSGRSRGFAFVYFDSIEDAEEAKERCNGLEIDGRKIRVDYSVTKRAHTPTPGIYMGKPNFPKYGGNYRGRSPSSNYHGRRYSRSRSRSYSPRLEERNKRMKN</sequence>
<dbReference type="Pfam" id="PF00076">
    <property type="entry name" value="RRM_1"/>
    <property type="match status" value="1"/>
</dbReference>
<feature type="domain" description="RRM" evidence="4">
    <location>
        <begin position="143"/>
        <end position="221"/>
    </location>
</feature>
<dbReference type="InterPro" id="IPR000504">
    <property type="entry name" value="RRM_dom"/>
</dbReference>
<dbReference type="InterPro" id="IPR035979">
    <property type="entry name" value="RBD_domain_sf"/>
</dbReference>
<feature type="compositionally biased region" description="Basic residues" evidence="3">
    <location>
        <begin position="255"/>
        <end position="264"/>
    </location>
</feature>
<evidence type="ECO:0000259" key="4">
    <source>
        <dbReference type="PROSITE" id="PS50102"/>
    </source>
</evidence>
<organism evidence="5 6">
    <name type="scientific">Limulus polyphemus</name>
    <name type="common">Atlantic horseshoe crab</name>
    <dbReference type="NCBI Taxonomy" id="6850"/>
    <lineage>
        <taxon>Eukaryota</taxon>
        <taxon>Metazoa</taxon>
        <taxon>Ecdysozoa</taxon>
        <taxon>Arthropoda</taxon>
        <taxon>Chelicerata</taxon>
        <taxon>Merostomata</taxon>
        <taxon>Xiphosura</taxon>
        <taxon>Limulidae</taxon>
        <taxon>Limulus</taxon>
    </lineage>
</organism>
<dbReference type="InterPro" id="IPR050441">
    <property type="entry name" value="RBM"/>
</dbReference>